<proteinExistence type="predicted"/>
<gene>
    <name evidence="1" type="ORF">T12_6568</name>
</gene>
<dbReference type="EMBL" id="JYDQ01000088">
    <property type="protein sequence ID" value="KRY15865.1"/>
    <property type="molecule type" value="Genomic_DNA"/>
</dbReference>
<comment type="caution">
    <text evidence="1">The sequence shown here is derived from an EMBL/GenBank/DDBJ whole genome shotgun (WGS) entry which is preliminary data.</text>
</comment>
<dbReference type="Proteomes" id="UP000054783">
    <property type="component" value="Unassembled WGS sequence"/>
</dbReference>
<protein>
    <submittedName>
        <fullName evidence="1">Uncharacterized protein</fullName>
    </submittedName>
</protein>
<keyword evidence="2" id="KW-1185">Reference proteome</keyword>
<reference evidence="1 2" key="1">
    <citation type="submission" date="2015-01" db="EMBL/GenBank/DDBJ databases">
        <title>Evolution of Trichinella species and genotypes.</title>
        <authorList>
            <person name="Korhonen P.K."/>
            <person name="Edoardo P."/>
            <person name="Giuseppe L.R."/>
            <person name="Gasser R.B."/>
        </authorList>
    </citation>
    <scope>NUCLEOTIDE SEQUENCE [LARGE SCALE GENOMIC DNA]</scope>
    <source>
        <strain evidence="1">ISS2496</strain>
    </source>
</reference>
<evidence type="ECO:0000313" key="1">
    <source>
        <dbReference type="EMBL" id="KRY15865.1"/>
    </source>
</evidence>
<name>A0A0V0ZUQ0_9BILA</name>
<organism evidence="1 2">
    <name type="scientific">Trichinella patagoniensis</name>
    <dbReference type="NCBI Taxonomy" id="990121"/>
    <lineage>
        <taxon>Eukaryota</taxon>
        <taxon>Metazoa</taxon>
        <taxon>Ecdysozoa</taxon>
        <taxon>Nematoda</taxon>
        <taxon>Enoplea</taxon>
        <taxon>Dorylaimia</taxon>
        <taxon>Trichinellida</taxon>
        <taxon>Trichinellidae</taxon>
        <taxon>Trichinella</taxon>
    </lineage>
</organism>
<sequence length="66" mass="7514">MHRQKDLLSIECPNELFCNPCHAIAVLDDEVSVFLQYESPSACLKNLAKIKTSFEDVVDDFVILKE</sequence>
<evidence type="ECO:0000313" key="2">
    <source>
        <dbReference type="Proteomes" id="UP000054783"/>
    </source>
</evidence>
<accession>A0A0V0ZUQ0</accession>
<dbReference type="AlphaFoldDB" id="A0A0V0ZUQ0"/>